<dbReference type="EMBL" id="CAJVQC010005435">
    <property type="protein sequence ID" value="CAG8554145.1"/>
    <property type="molecule type" value="Genomic_DNA"/>
</dbReference>
<accession>A0ACA9LYW0</accession>
<evidence type="ECO:0000313" key="1">
    <source>
        <dbReference type="EMBL" id="CAG8554145.1"/>
    </source>
</evidence>
<comment type="caution">
    <text evidence="1">The sequence shown here is derived from an EMBL/GenBank/DDBJ whole genome shotgun (WGS) entry which is preliminary data.</text>
</comment>
<name>A0ACA9LYW0_9GLOM</name>
<evidence type="ECO:0000313" key="2">
    <source>
        <dbReference type="Proteomes" id="UP000789920"/>
    </source>
</evidence>
<sequence>MKLETKQYITLIANKVREKIEQQFPETITYRFNRQTQKVETILNLQRIPADNISANPTILIELIQETQAFLKEITCKASKKYIHEQLLPKLYICTIYRDYINLKEELVTTTLTELLTYDQP</sequence>
<dbReference type="Proteomes" id="UP000789920">
    <property type="component" value="Unassembled WGS sequence"/>
</dbReference>
<gene>
    <name evidence="1" type="ORF">RPERSI_LOCUS4085</name>
</gene>
<reference evidence="1" key="1">
    <citation type="submission" date="2021-06" db="EMBL/GenBank/DDBJ databases">
        <authorList>
            <person name="Kallberg Y."/>
            <person name="Tangrot J."/>
            <person name="Rosling A."/>
        </authorList>
    </citation>
    <scope>NUCLEOTIDE SEQUENCE</scope>
    <source>
        <strain evidence="1">MA461A</strain>
    </source>
</reference>
<keyword evidence="2" id="KW-1185">Reference proteome</keyword>
<proteinExistence type="predicted"/>
<organism evidence="1 2">
    <name type="scientific">Racocetra persica</name>
    <dbReference type="NCBI Taxonomy" id="160502"/>
    <lineage>
        <taxon>Eukaryota</taxon>
        <taxon>Fungi</taxon>
        <taxon>Fungi incertae sedis</taxon>
        <taxon>Mucoromycota</taxon>
        <taxon>Glomeromycotina</taxon>
        <taxon>Glomeromycetes</taxon>
        <taxon>Diversisporales</taxon>
        <taxon>Gigasporaceae</taxon>
        <taxon>Racocetra</taxon>
    </lineage>
</organism>
<protein>
    <submittedName>
        <fullName evidence="1">5453_t:CDS:1</fullName>
    </submittedName>
</protein>